<dbReference type="InterPro" id="IPR051591">
    <property type="entry name" value="UPF0224_FAM112_RNA_Proc"/>
</dbReference>
<evidence type="ECO:0000313" key="2">
    <source>
        <dbReference type="EMBL" id="KAJ9131952.1"/>
    </source>
</evidence>
<dbReference type="PANTHER" id="PTHR21402:SF10">
    <property type="entry name" value="U11_U12 SMALL NUCLEAR RIBONUCLEOPROTEIN 48 KDA PROTEIN"/>
    <property type="match status" value="1"/>
</dbReference>
<keyword evidence="4" id="KW-1185">Reference proteome</keyword>
<dbReference type="EMBL" id="JARPOI010000003">
    <property type="protein sequence ID" value="KAJ9185746.1"/>
    <property type="molecule type" value="Genomic_DNA"/>
</dbReference>
<organism evidence="3 4">
    <name type="scientific">Hevea brasiliensis</name>
    <name type="common">Para rubber tree</name>
    <name type="synonym">Siphonia brasiliensis</name>
    <dbReference type="NCBI Taxonomy" id="3981"/>
    <lineage>
        <taxon>Eukaryota</taxon>
        <taxon>Viridiplantae</taxon>
        <taxon>Streptophyta</taxon>
        <taxon>Embryophyta</taxon>
        <taxon>Tracheophyta</taxon>
        <taxon>Spermatophyta</taxon>
        <taxon>Magnoliopsida</taxon>
        <taxon>eudicotyledons</taxon>
        <taxon>Gunneridae</taxon>
        <taxon>Pentapetalae</taxon>
        <taxon>rosids</taxon>
        <taxon>fabids</taxon>
        <taxon>Malpighiales</taxon>
        <taxon>Euphorbiaceae</taxon>
        <taxon>Crotonoideae</taxon>
        <taxon>Micrandreae</taxon>
        <taxon>Hevea</taxon>
    </lineage>
</organism>
<feature type="compositionally biased region" description="Basic and acidic residues" evidence="1">
    <location>
        <begin position="172"/>
        <end position="189"/>
    </location>
</feature>
<evidence type="ECO:0000313" key="4">
    <source>
        <dbReference type="Proteomes" id="UP001174677"/>
    </source>
</evidence>
<protein>
    <submittedName>
        <fullName evidence="3">Uncharacterized protein</fullName>
    </submittedName>
</protein>
<evidence type="ECO:0000256" key="1">
    <source>
        <dbReference type="SAM" id="MobiDB-lite"/>
    </source>
</evidence>
<gene>
    <name evidence="3" type="ORF">P3X46_005340</name>
    <name evidence="2" type="ORF">P3X46_034851</name>
</gene>
<feature type="region of interest" description="Disordered" evidence="1">
    <location>
        <begin position="152"/>
        <end position="208"/>
    </location>
</feature>
<dbReference type="EMBL" id="JARPOI010000023">
    <property type="protein sequence ID" value="KAJ9131952.1"/>
    <property type="molecule type" value="Genomic_DNA"/>
</dbReference>
<feature type="region of interest" description="Disordered" evidence="1">
    <location>
        <begin position="214"/>
        <end position="233"/>
    </location>
</feature>
<feature type="compositionally biased region" description="Basic residues" evidence="1">
    <location>
        <begin position="190"/>
        <end position="203"/>
    </location>
</feature>
<name>A0ABQ9MZL7_HEVBR</name>
<evidence type="ECO:0000313" key="3">
    <source>
        <dbReference type="EMBL" id="KAJ9185746.1"/>
    </source>
</evidence>
<dbReference type="PANTHER" id="PTHR21402">
    <property type="entry name" value="GAMETOCYTE SPECIFIC FACTOR 1-RELATED"/>
    <property type="match status" value="1"/>
</dbReference>
<dbReference type="Proteomes" id="UP001174677">
    <property type="component" value="Chromosome 3"/>
</dbReference>
<proteinExistence type="predicted"/>
<sequence>MNPSSTPYPNPNCYLFPYTPQNPNPAPNFLFHSVPQIITNSSDHHHSEFRCLCHSFSILDSDNAELCFALDGYFNEFRSNFFYKDCPGVVNFNDLESSKCSSYLETVVFVGDEQPESITNRLLETGVMYMVLMVEHDYVSKRADEERKKHSNYKAIIEHDGLPSRQSSNQKETSKTKTREELLSEERDYKRRRMSYHEKKSKRTTLQANYQNYKSSHSLPDSANNSGVQKNDEQLAFKCSGKNAFEDRYNPAESQDTYEDGVYTGNKYV</sequence>
<reference evidence="3 4" key="1">
    <citation type="journal article" date="2023" name="Plant Biotechnol. J.">
        <title>Chromosome-level wild Hevea brasiliensis genome provides new tools for genomic-assisted breeding and valuable loci to elevate rubber yield.</title>
        <authorList>
            <person name="Cheng H."/>
            <person name="Song X."/>
            <person name="Hu Y."/>
            <person name="Wu T."/>
            <person name="Yang Q."/>
            <person name="An Z."/>
            <person name="Feng S."/>
            <person name="Deng Z."/>
            <person name="Wu W."/>
            <person name="Zeng X."/>
            <person name="Tu M."/>
            <person name="Wang X."/>
            <person name="Huang H."/>
        </authorList>
    </citation>
    <scope>NUCLEOTIDE SEQUENCE</scope>
    <source>
        <strain evidence="3">MT/VB/25A 57/8</strain>
    </source>
</reference>
<feature type="compositionally biased region" description="Polar residues" evidence="1">
    <location>
        <begin position="214"/>
        <end position="229"/>
    </location>
</feature>
<accession>A0ABQ9MZL7</accession>
<comment type="caution">
    <text evidence="3">The sequence shown here is derived from an EMBL/GenBank/DDBJ whole genome shotgun (WGS) entry which is preliminary data.</text>
</comment>